<organism evidence="1 2">
    <name type="scientific">Pseudoduganella guangdongensis</name>
    <dbReference type="NCBI Taxonomy" id="2692179"/>
    <lineage>
        <taxon>Bacteria</taxon>
        <taxon>Pseudomonadati</taxon>
        <taxon>Pseudomonadota</taxon>
        <taxon>Betaproteobacteria</taxon>
        <taxon>Burkholderiales</taxon>
        <taxon>Oxalobacteraceae</taxon>
        <taxon>Telluria group</taxon>
        <taxon>Pseudoduganella</taxon>
    </lineage>
</organism>
<reference evidence="1 2" key="1">
    <citation type="submission" date="2019-12" db="EMBL/GenBank/DDBJ databases">
        <title>Novel species isolated from a subtropical stream in China.</title>
        <authorList>
            <person name="Lu H."/>
        </authorList>
    </citation>
    <scope>NUCLEOTIDE SEQUENCE [LARGE SCALE GENOMIC DNA]</scope>
    <source>
        <strain evidence="1 2">DS3</strain>
    </source>
</reference>
<dbReference type="InterPro" id="IPR049973">
    <property type="entry name" value="STY0301-like"/>
</dbReference>
<dbReference type="Proteomes" id="UP000448575">
    <property type="component" value="Unassembled WGS sequence"/>
</dbReference>
<name>A0A6N9HKU5_9BURK</name>
<gene>
    <name evidence="1" type="ORF">GTP41_19485</name>
</gene>
<comment type="caution">
    <text evidence="1">The sequence shown here is derived from an EMBL/GenBank/DDBJ whole genome shotgun (WGS) entry which is preliminary data.</text>
</comment>
<evidence type="ECO:0000313" key="1">
    <source>
        <dbReference type="EMBL" id="MYN04278.1"/>
    </source>
</evidence>
<dbReference type="NCBIfam" id="NF042415">
    <property type="entry name" value="STY0301_fam"/>
    <property type="match status" value="1"/>
</dbReference>
<dbReference type="EMBL" id="WWCJ01000015">
    <property type="protein sequence ID" value="MYN04278.1"/>
    <property type="molecule type" value="Genomic_DNA"/>
</dbReference>
<protein>
    <submittedName>
        <fullName evidence="1">Uncharacterized protein</fullName>
    </submittedName>
</protein>
<evidence type="ECO:0000313" key="2">
    <source>
        <dbReference type="Proteomes" id="UP000448575"/>
    </source>
</evidence>
<dbReference type="RefSeq" id="WP_161027237.1">
    <property type="nucleotide sequence ID" value="NZ_WWCJ01000015.1"/>
</dbReference>
<dbReference type="AlphaFoldDB" id="A0A6N9HKU5"/>
<sequence>MNALILIAAGLADGAGGVVSCPPLVEIEQKVATVEGWTAHDSQAPHKFYFAQFSDGPPSQQAILLYDRKLRSGKHKVLRYQFAASQEPWLVCSYTGTNAILARKLAPGTRACNVTLDHARNFETVKRISCEE</sequence>
<proteinExistence type="predicted"/>
<accession>A0A6N9HKU5</accession>
<keyword evidence="2" id="KW-1185">Reference proteome</keyword>